<name>A0A9P7FUM8_9AGAR</name>
<feature type="compositionally biased region" description="Low complexity" evidence="8">
    <location>
        <begin position="460"/>
        <end position="470"/>
    </location>
</feature>
<evidence type="ECO:0000259" key="9">
    <source>
        <dbReference type="PROSITE" id="PS50196"/>
    </source>
</evidence>
<evidence type="ECO:0000256" key="1">
    <source>
        <dbReference type="ARBA" id="ARBA00004567"/>
    </source>
</evidence>
<accession>A0A9P7FUM8</accession>
<evidence type="ECO:0000256" key="7">
    <source>
        <dbReference type="ARBA" id="ARBA00023242"/>
    </source>
</evidence>
<feature type="compositionally biased region" description="Polar residues" evidence="8">
    <location>
        <begin position="124"/>
        <end position="135"/>
    </location>
</feature>
<dbReference type="GO" id="GO:0051028">
    <property type="term" value="P:mRNA transport"/>
    <property type="evidence" value="ECO:0007669"/>
    <property type="project" value="UniProtKB-KW"/>
</dbReference>
<dbReference type="InterPro" id="IPR000156">
    <property type="entry name" value="Ran_bind_dom"/>
</dbReference>
<dbReference type="SMART" id="SM00160">
    <property type="entry name" value="RanBD"/>
    <property type="match status" value="1"/>
</dbReference>
<dbReference type="PANTHER" id="PTHR38697">
    <property type="entry name" value="NUCLEAR PORE COMPLEX PROTEIN SIMILAR TO S. CEREVISIAE NUP2 (EUROFUNG)"/>
    <property type="match status" value="1"/>
</dbReference>
<reference evidence="10" key="2">
    <citation type="submission" date="2021-10" db="EMBL/GenBank/DDBJ databases">
        <title>Phylogenomics reveals ancestral predisposition of the termite-cultivated fungus Termitomyces towards a domesticated lifestyle.</title>
        <authorList>
            <person name="Auxier B."/>
            <person name="Grum-Grzhimaylo A."/>
            <person name="Cardenas M.E."/>
            <person name="Lodge J.D."/>
            <person name="Laessoe T."/>
            <person name="Pedersen O."/>
            <person name="Smith M.E."/>
            <person name="Kuyper T.W."/>
            <person name="Franco-Molano E.A."/>
            <person name="Baroni T.J."/>
            <person name="Aanen D.K."/>
        </authorList>
    </citation>
    <scope>NUCLEOTIDE SEQUENCE</scope>
    <source>
        <strain evidence="10">D49</strain>
    </source>
</reference>
<evidence type="ECO:0000313" key="11">
    <source>
        <dbReference type="Proteomes" id="UP000717328"/>
    </source>
</evidence>
<keyword evidence="5" id="KW-0811">Translocation</keyword>
<feature type="compositionally biased region" description="Low complexity" evidence="8">
    <location>
        <begin position="306"/>
        <end position="331"/>
    </location>
</feature>
<organism evidence="10 11">
    <name type="scientific">Sphagnurus paluster</name>
    <dbReference type="NCBI Taxonomy" id="117069"/>
    <lineage>
        <taxon>Eukaryota</taxon>
        <taxon>Fungi</taxon>
        <taxon>Dikarya</taxon>
        <taxon>Basidiomycota</taxon>
        <taxon>Agaricomycotina</taxon>
        <taxon>Agaricomycetes</taxon>
        <taxon>Agaricomycetidae</taxon>
        <taxon>Agaricales</taxon>
        <taxon>Tricholomatineae</taxon>
        <taxon>Lyophyllaceae</taxon>
        <taxon>Sphagnurus</taxon>
    </lineage>
</organism>
<dbReference type="InterPro" id="IPR015007">
    <property type="entry name" value="NUP2/50/61"/>
</dbReference>
<feature type="compositionally biased region" description="Low complexity" evidence="8">
    <location>
        <begin position="64"/>
        <end position="91"/>
    </location>
</feature>
<feature type="compositionally biased region" description="Gly residues" evidence="8">
    <location>
        <begin position="429"/>
        <end position="451"/>
    </location>
</feature>
<keyword evidence="7" id="KW-0539">Nucleus</keyword>
<feature type="compositionally biased region" description="Low complexity" evidence="8">
    <location>
        <begin position="156"/>
        <end position="165"/>
    </location>
</feature>
<keyword evidence="3" id="KW-0509">mRNA transport</keyword>
<dbReference type="GO" id="GO:0015031">
    <property type="term" value="P:protein transport"/>
    <property type="evidence" value="ECO:0007669"/>
    <property type="project" value="UniProtKB-KW"/>
</dbReference>
<protein>
    <recommendedName>
        <fullName evidence="9">RanBD1 domain-containing protein</fullName>
    </recommendedName>
</protein>
<evidence type="ECO:0000256" key="6">
    <source>
        <dbReference type="ARBA" id="ARBA00023132"/>
    </source>
</evidence>
<proteinExistence type="predicted"/>
<feature type="region of interest" description="Disordered" evidence="8">
    <location>
        <begin position="1"/>
        <end position="165"/>
    </location>
</feature>
<dbReference type="SUPFAM" id="SSF50729">
    <property type="entry name" value="PH domain-like"/>
    <property type="match status" value="1"/>
</dbReference>
<feature type="compositionally biased region" description="Basic and acidic residues" evidence="8">
    <location>
        <begin position="1"/>
        <end position="14"/>
    </location>
</feature>
<feature type="region of interest" description="Disordered" evidence="8">
    <location>
        <begin position="410"/>
        <end position="514"/>
    </location>
</feature>
<evidence type="ECO:0000313" key="10">
    <source>
        <dbReference type="EMBL" id="KAG5638453.1"/>
    </source>
</evidence>
<keyword evidence="4" id="KW-0653">Protein transport</keyword>
<reference evidence="10" key="1">
    <citation type="submission" date="2021-02" db="EMBL/GenBank/DDBJ databases">
        <authorList>
            <person name="Nieuwenhuis M."/>
            <person name="Van De Peppel L.J.J."/>
        </authorList>
    </citation>
    <scope>NUCLEOTIDE SEQUENCE</scope>
    <source>
        <strain evidence="10">D49</strain>
    </source>
</reference>
<dbReference type="Gene3D" id="2.30.29.30">
    <property type="entry name" value="Pleckstrin-homology domain (PH domain)/Phosphotyrosine-binding domain (PTB)"/>
    <property type="match status" value="1"/>
</dbReference>
<dbReference type="Pfam" id="PF00638">
    <property type="entry name" value="Ran_BP1"/>
    <property type="match status" value="1"/>
</dbReference>
<dbReference type="OrthoDB" id="185618at2759"/>
<feature type="compositionally biased region" description="Pro residues" evidence="8">
    <location>
        <begin position="141"/>
        <end position="155"/>
    </location>
</feature>
<evidence type="ECO:0000256" key="4">
    <source>
        <dbReference type="ARBA" id="ARBA00022927"/>
    </source>
</evidence>
<feature type="domain" description="RanBD1" evidence="9">
    <location>
        <begin position="482"/>
        <end position="624"/>
    </location>
</feature>
<dbReference type="InterPro" id="IPR053074">
    <property type="entry name" value="NPC_Nucleoporin"/>
</dbReference>
<dbReference type="Pfam" id="PF08911">
    <property type="entry name" value="NUP50"/>
    <property type="match status" value="1"/>
</dbReference>
<dbReference type="GO" id="GO:0005643">
    <property type="term" value="C:nuclear pore"/>
    <property type="evidence" value="ECO:0007669"/>
    <property type="project" value="UniProtKB-SubCell"/>
</dbReference>
<gene>
    <name evidence="10" type="ORF">H0H81_012518</name>
</gene>
<keyword evidence="6" id="KW-0906">Nuclear pore complex</keyword>
<keyword evidence="2" id="KW-0813">Transport</keyword>
<comment type="subcellular location">
    <subcellularLocation>
        <location evidence="1">Nucleus</location>
        <location evidence="1">Nuclear pore complex</location>
    </subcellularLocation>
</comment>
<keyword evidence="11" id="KW-1185">Reference proteome</keyword>
<dbReference type="CDD" id="cd13170">
    <property type="entry name" value="RanBD_NUP50"/>
    <property type="match status" value="1"/>
</dbReference>
<feature type="compositionally biased region" description="Low complexity" evidence="8">
    <location>
        <begin position="410"/>
        <end position="419"/>
    </location>
</feature>
<feature type="compositionally biased region" description="Low complexity" evidence="8">
    <location>
        <begin position="112"/>
        <end position="123"/>
    </location>
</feature>
<dbReference type="EMBL" id="JABCKI010005761">
    <property type="protein sequence ID" value="KAG5638453.1"/>
    <property type="molecule type" value="Genomic_DNA"/>
</dbReference>
<dbReference type="Proteomes" id="UP000717328">
    <property type="component" value="Unassembled WGS sequence"/>
</dbReference>
<evidence type="ECO:0000256" key="2">
    <source>
        <dbReference type="ARBA" id="ARBA00022448"/>
    </source>
</evidence>
<feature type="compositionally biased region" description="Basic and acidic residues" evidence="8">
    <location>
        <begin position="210"/>
        <end position="221"/>
    </location>
</feature>
<comment type="caution">
    <text evidence="10">The sequence shown here is derived from an EMBL/GenBank/DDBJ whole genome shotgun (WGS) entry which is preliminary data.</text>
</comment>
<dbReference type="PROSITE" id="PS50196">
    <property type="entry name" value="RANBD1"/>
    <property type="match status" value="1"/>
</dbReference>
<feature type="compositionally biased region" description="Low complexity" evidence="8">
    <location>
        <begin position="241"/>
        <end position="258"/>
    </location>
</feature>
<dbReference type="AlphaFoldDB" id="A0A9P7FUM8"/>
<evidence type="ECO:0000256" key="3">
    <source>
        <dbReference type="ARBA" id="ARBA00022816"/>
    </source>
</evidence>
<dbReference type="PANTHER" id="PTHR38697:SF1">
    <property type="entry name" value="NUCLEAR PORE COMPLEX PROTEIN SIMILAR TO S. CEREVISIAE NUP2 (EUROFUNG)"/>
    <property type="match status" value="1"/>
</dbReference>
<evidence type="ECO:0000256" key="8">
    <source>
        <dbReference type="SAM" id="MobiDB-lite"/>
    </source>
</evidence>
<evidence type="ECO:0000256" key="5">
    <source>
        <dbReference type="ARBA" id="ARBA00023010"/>
    </source>
</evidence>
<feature type="compositionally biased region" description="Polar residues" evidence="8">
    <location>
        <begin position="46"/>
        <end position="57"/>
    </location>
</feature>
<feature type="region of interest" description="Disordered" evidence="8">
    <location>
        <begin position="210"/>
        <end position="398"/>
    </location>
</feature>
<sequence>MKRGAEKQLIKDDTDREEDEETPGQGFRKADEKVLSSRPMRGLPKRSQTLSAGAMQNPTPSPAPVSESSSSTTPKFGGFSGFASPTSSFSFTPPPVAPLSDIATPQPSFFKPATTPQTVAPTASNTAKTSASFLESTSSNPPTPSMPPASAPPSQDPSDGGDPVSLKYYTSLRGLNVSFLEALSKATDEDPFTDISPLLDHYKSLRLDVQKEFDDKSKKPTETPVPPKPSTMPAAPTSFAGFGQPSTSTSSFSSESSSTGGGFQFKPTSSSSTPASGFSFSPAVTPPATTSSGFSFAVPPTGLNTSANPFALPSSSASPFGAPSSTPSPFGTAGGSAPSPSPFALGGTSTPSTSTEKATSSTSAFGTFGSSSVFGASKPFGTPEKSTSPASFGFGGSSAFGNSSSSSNAFGFDKSTFSSSPPPKPASFGGFGGFGKPAGTGSIGNPVGFGFGSPPKNTEAGASGAASSSSNTVDKGDDGATESQETDPPPPIFGGLNTKSPHDEEGEGEEQEETVHAVKLKAFRLSKGESGSSWLELGYGVLRLKKHKETEARRLLLRNSSTGKININFNIYSGLKPTQSKKALTFIGHDEAGASHTYSVRLQNEEHATSLKEAIDREIAFVKAKSDG</sequence>
<dbReference type="InterPro" id="IPR011993">
    <property type="entry name" value="PH-like_dom_sf"/>
</dbReference>
<feature type="compositionally biased region" description="Low complexity" evidence="8">
    <location>
        <begin position="268"/>
        <end position="283"/>
    </location>
</feature>
<feature type="compositionally biased region" description="Low complexity" evidence="8">
    <location>
        <begin position="348"/>
        <end position="377"/>
    </location>
</feature>